<keyword evidence="4" id="KW-1185">Reference proteome</keyword>
<gene>
    <name evidence="3" type="ORF">SAMN04489710_11720</name>
</gene>
<name>A0A1I1YDS4_9BURK</name>
<dbReference type="AlphaFoldDB" id="A0A1I1YDS4"/>
<accession>A0A1I1YDS4</accession>
<dbReference type="InterPro" id="IPR025698">
    <property type="entry name" value="2TM_dom"/>
</dbReference>
<proteinExistence type="predicted"/>
<feature type="transmembrane region" description="Helical" evidence="1">
    <location>
        <begin position="57"/>
        <end position="77"/>
    </location>
</feature>
<keyword evidence="1" id="KW-0812">Transmembrane</keyword>
<evidence type="ECO:0000256" key="1">
    <source>
        <dbReference type="SAM" id="Phobius"/>
    </source>
</evidence>
<reference evidence="4" key="1">
    <citation type="submission" date="2016-10" db="EMBL/GenBank/DDBJ databases">
        <authorList>
            <person name="Varghese N."/>
            <person name="Submissions S."/>
        </authorList>
    </citation>
    <scope>NUCLEOTIDE SEQUENCE [LARGE SCALE GENOMIC DNA]</scope>
    <source>
        <strain evidence="4">DSM 7481</strain>
    </source>
</reference>
<dbReference type="STRING" id="32040.SAMN04489710_11720"/>
<evidence type="ECO:0000313" key="3">
    <source>
        <dbReference type="EMBL" id="SFE17559.1"/>
    </source>
</evidence>
<dbReference type="Pfam" id="PF13239">
    <property type="entry name" value="2TM"/>
    <property type="match status" value="1"/>
</dbReference>
<dbReference type="OrthoDB" id="21915at2"/>
<dbReference type="EMBL" id="FOMQ01000017">
    <property type="protein sequence ID" value="SFE17559.1"/>
    <property type="molecule type" value="Genomic_DNA"/>
</dbReference>
<keyword evidence="1" id="KW-0472">Membrane</keyword>
<feature type="domain" description="2TM" evidence="2">
    <location>
        <begin position="21"/>
        <end position="75"/>
    </location>
</feature>
<organism evidence="3 4">
    <name type="scientific">Paracidovorax konjaci</name>
    <dbReference type="NCBI Taxonomy" id="32040"/>
    <lineage>
        <taxon>Bacteria</taxon>
        <taxon>Pseudomonadati</taxon>
        <taxon>Pseudomonadota</taxon>
        <taxon>Betaproteobacteria</taxon>
        <taxon>Burkholderiales</taxon>
        <taxon>Comamonadaceae</taxon>
        <taxon>Paracidovorax</taxon>
    </lineage>
</organism>
<protein>
    <submittedName>
        <fullName evidence="3">2TM domain-containing protein</fullName>
    </submittedName>
</protein>
<evidence type="ECO:0000259" key="2">
    <source>
        <dbReference type="Pfam" id="PF13239"/>
    </source>
</evidence>
<dbReference type="RefSeq" id="WP_092956466.1">
    <property type="nucleotide sequence ID" value="NZ_FOMQ01000017.1"/>
</dbReference>
<keyword evidence="1" id="KW-1133">Transmembrane helix</keyword>
<feature type="transmembrane region" description="Helical" evidence="1">
    <location>
        <begin position="29"/>
        <end position="51"/>
    </location>
</feature>
<sequence length="102" mass="11080">MPFEPHTSSCPGHLHGQERLAHRRVRAKLGWLLHASVYVCVNLGLAALAAWQGRHWAVFPALGWGIGLLAHGIAVALGGRGAGLYQHLLERERAALVRLGRP</sequence>
<evidence type="ECO:0000313" key="4">
    <source>
        <dbReference type="Proteomes" id="UP000199517"/>
    </source>
</evidence>
<dbReference type="Proteomes" id="UP000199517">
    <property type="component" value="Unassembled WGS sequence"/>
</dbReference>